<keyword evidence="3" id="KW-1185">Reference proteome</keyword>
<evidence type="ECO:0000313" key="2">
    <source>
        <dbReference type="EMBL" id="SFN22700.1"/>
    </source>
</evidence>
<dbReference type="AlphaFoldDB" id="A0A1I4XBL2"/>
<gene>
    <name evidence="2" type="ORF">SAMN05421594_1635</name>
</gene>
<evidence type="ECO:0000256" key="1">
    <source>
        <dbReference type="SAM" id="Phobius"/>
    </source>
</evidence>
<organism evidence="2 3">
    <name type="scientific">Chryseobacterium oleae</name>
    <dbReference type="NCBI Taxonomy" id="491207"/>
    <lineage>
        <taxon>Bacteria</taxon>
        <taxon>Pseudomonadati</taxon>
        <taxon>Bacteroidota</taxon>
        <taxon>Flavobacteriia</taxon>
        <taxon>Flavobacteriales</taxon>
        <taxon>Weeksellaceae</taxon>
        <taxon>Chryseobacterium group</taxon>
        <taxon>Chryseobacterium</taxon>
    </lineage>
</organism>
<accession>A0A1I4XBL2</accession>
<keyword evidence="1" id="KW-0812">Transmembrane</keyword>
<sequence>MKKNKIFTFKNVLPYHSIWTVFVIIPCMFLYGSLYYFLFKGGFKLSLVSIFTLFYFGTCYLILKAISVQVKICFNDQYLFIKKGNRKQKKYPKADIKGFYSYNYETKSPILKNSKVYFRFCLKNNQDIFINDVEYRSLYEAEKGENLKRFLKEAQKELNFVRIRKRNFQSSYWYSNQENDS</sequence>
<feature type="transmembrane region" description="Helical" evidence="1">
    <location>
        <begin position="43"/>
        <end position="63"/>
    </location>
</feature>
<protein>
    <submittedName>
        <fullName evidence="2">Uncharacterized protein</fullName>
    </submittedName>
</protein>
<evidence type="ECO:0000313" key="3">
    <source>
        <dbReference type="Proteomes" id="UP000198769"/>
    </source>
</evidence>
<keyword evidence="1" id="KW-1133">Transmembrane helix</keyword>
<name>A0A1I4XBL2_CHROL</name>
<keyword evidence="1" id="KW-0472">Membrane</keyword>
<reference evidence="3" key="1">
    <citation type="submission" date="2016-10" db="EMBL/GenBank/DDBJ databases">
        <authorList>
            <person name="Varghese N."/>
            <person name="Submissions S."/>
        </authorList>
    </citation>
    <scope>NUCLEOTIDE SEQUENCE [LARGE SCALE GENOMIC DNA]</scope>
    <source>
        <strain evidence="3">DSM 25575</strain>
    </source>
</reference>
<feature type="transmembrane region" description="Helical" evidence="1">
    <location>
        <begin position="12"/>
        <end position="37"/>
    </location>
</feature>
<dbReference type="EMBL" id="FOVD01000002">
    <property type="protein sequence ID" value="SFN22700.1"/>
    <property type="molecule type" value="Genomic_DNA"/>
</dbReference>
<dbReference type="Proteomes" id="UP000198769">
    <property type="component" value="Unassembled WGS sequence"/>
</dbReference>
<proteinExistence type="predicted"/>